<dbReference type="PANTHER" id="PTHR34070:SF1">
    <property type="entry name" value="DNA ALKYLATION REPAIR PROTEIN"/>
    <property type="match status" value="1"/>
</dbReference>
<dbReference type="Proteomes" id="UP000885753">
    <property type="component" value="Unassembled WGS sequence"/>
</dbReference>
<organism evidence="1">
    <name type="scientific">Salinimicrobium catena</name>
    <dbReference type="NCBI Taxonomy" id="390640"/>
    <lineage>
        <taxon>Bacteria</taxon>
        <taxon>Pseudomonadati</taxon>
        <taxon>Bacteroidota</taxon>
        <taxon>Flavobacteriia</taxon>
        <taxon>Flavobacteriales</taxon>
        <taxon>Flavobacteriaceae</taxon>
        <taxon>Salinimicrobium</taxon>
    </lineage>
</organism>
<comment type="caution">
    <text evidence="1">The sequence shown here is derived from an EMBL/GenBank/DDBJ whole genome shotgun (WGS) entry which is preliminary data.</text>
</comment>
<gene>
    <name evidence="1" type="ORF">ENO10_00915</name>
</gene>
<dbReference type="EMBL" id="DSEE01000065">
    <property type="protein sequence ID" value="HER39764.1"/>
    <property type="molecule type" value="Genomic_DNA"/>
</dbReference>
<dbReference type="SUPFAM" id="SSF48371">
    <property type="entry name" value="ARM repeat"/>
    <property type="match status" value="1"/>
</dbReference>
<dbReference type="Gene3D" id="1.25.10.90">
    <property type="match status" value="1"/>
</dbReference>
<dbReference type="PANTHER" id="PTHR34070">
    <property type="entry name" value="ARMADILLO-TYPE FOLD"/>
    <property type="match status" value="1"/>
</dbReference>
<proteinExistence type="predicted"/>
<sequence length="257" mass="30521">MYNAAMNNIYGAYRNFLEEHADKARAEKEKAYLYSELKHYGVSVWERRKFFKKYEAELSSLNKNEMLKMVNFYWTKPSHEERSLALSILNLHKDKLTLKDMPLIEKLMRESKGWAFLDSLIISIMPVMFEKDPQAYEYLKKWIKDDDFWVRRSALLAQVLPFRANKGGDKNLFFELATSQFDESWIEDKYKDPQNRKRARFFIRKAIGWAIREISQKDPKTAFDFLKKHRGEMSGLSFREGSRKLPEDLQNQLTGSA</sequence>
<evidence type="ECO:0000313" key="1">
    <source>
        <dbReference type="EMBL" id="HER39764.1"/>
    </source>
</evidence>
<name>A0A7C2M3P7_9FLAO</name>
<reference evidence="1" key="1">
    <citation type="journal article" date="2020" name="mSystems">
        <title>Genome- and Community-Level Interaction Insights into Carbon Utilization and Element Cycling Functions of Hydrothermarchaeota in Hydrothermal Sediment.</title>
        <authorList>
            <person name="Zhou Z."/>
            <person name="Liu Y."/>
            <person name="Xu W."/>
            <person name="Pan J."/>
            <person name="Luo Z.H."/>
            <person name="Li M."/>
        </authorList>
    </citation>
    <scope>NUCLEOTIDE SEQUENCE [LARGE SCALE GENOMIC DNA]</scope>
    <source>
        <strain evidence="1">SpSt-1235</strain>
    </source>
</reference>
<dbReference type="InterPro" id="IPR014825">
    <property type="entry name" value="DNA_alkylation"/>
</dbReference>
<dbReference type="InterPro" id="IPR016024">
    <property type="entry name" value="ARM-type_fold"/>
</dbReference>
<dbReference type="AlphaFoldDB" id="A0A7C2M3P7"/>
<dbReference type="Pfam" id="PF08713">
    <property type="entry name" value="DNA_alkylation"/>
    <property type="match status" value="1"/>
</dbReference>
<accession>A0A7C2M3P7</accession>
<protein>
    <submittedName>
        <fullName evidence="1">DNA alkylation repair protein</fullName>
    </submittedName>
</protein>